<feature type="domain" description="BHLH" evidence="10">
    <location>
        <begin position="353"/>
        <end position="403"/>
    </location>
</feature>
<protein>
    <recommendedName>
        <fullName evidence="10">BHLH domain-containing protein</fullName>
    </recommendedName>
</protein>
<accession>V4A1Y0</accession>
<dbReference type="HOGENOM" id="CLU_650982_0_0_1"/>
<feature type="region of interest" description="Disordered" evidence="9">
    <location>
        <begin position="154"/>
        <end position="241"/>
    </location>
</feature>
<keyword evidence="3" id="KW-0221">Differentiation</keyword>
<dbReference type="CDD" id="cd19683">
    <property type="entry name" value="bHLH_SOHLH_like"/>
    <property type="match status" value="1"/>
</dbReference>
<feature type="region of interest" description="Disordered" evidence="9">
    <location>
        <begin position="287"/>
        <end position="323"/>
    </location>
</feature>
<feature type="compositionally biased region" description="Polar residues" evidence="9">
    <location>
        <begin position="287"/>
        <end position="298"/>
    </location>
</feature>
<dbReference type="InterPro" id="IPR011598">
    <property type="entry name" value="bHLH_dom"/>
</dbReference>
<evidence type="ECO:0000256" key="5">
    <source>
        <dbReference type="ARBA" id="ARBA00023015"/>
    </source>
</evidence>
<dbReference type="InterPro" id="IPR036638">
    <property type="entry name" value="HLH_DNA-bd_sf"/>
</dbReference>
<evidence type="ECO:0000313" key="12">
    <source>
        <dbReference type="Proteomes" id="UP000030746"/>
    </source>
</evidence>
<feature type="compositionally biased region" description="Polar residues" evidence="9">
    <location>
        <begin position="183"/>
        <end position="209"/>
    </location>
</feature>
<proteinExistence type="predicted"/>
<keyword evidence="7" id="KW-0804">Transcription</keyword>
<dbReference type="RefSeq" id="XP_009062254.1">
    <property type="nucleotide sequence ID" value="XM_009064006.1"/>
</dbReference>
<evidence type="ECO:0000256" key="1">
    <source>
        <dbReference type="ARBA" id="ARBA00004123"/>
    </source>
</evidence>
<dbReference type="SMART" id="SM00353">
    <property type="entry name" value="HLH"/>
    <property type="match status" value="1"/>
</dbReference>
<dbReference type="GO" id="GO:0007283">
    <property type="term" value="P:spermatogenesis"/>
    <property type="evidence" value="ECO:0007669"/>
    <property type="project" value="UniProtKB-KW"/>
</dbReference>
<comment type="subcellular location">
    <subcellularLocation>
        <location evidence="1">Nucleus</location>
    </subcellularLocation>
</comment>
<evidence type="ECO:0000256" key="7">
    <source>
        <dbReference type="ARBA" id="ARBA00023163"/>
    </source>
</evidence>
<evidence type="ECO:0000256" key="4">
    <source>
        <dbReference type="ARBA" id="ARBA00022871"/>
    </source>
</evidence>
<sequence>MYDDEESRTKCDSETQTDYSQSSDENRSPGPPTLSPQLPESNYNNNNFRKRVLRDITDDQELKMPKLDPIFPSDDESAVSSSEVKLKLSPVFCLDQENSTSNMKYYVIDKSCLDAQTSEMTELSLEAYQAVNRHNIINDHHEFDQQQTATEDDHLGDLKTDTPEQNPFLSAKDSSTGKKHVTIATSALSNSSSPTHQGLSALSPASISPNGKRFKQSTPMPFSLQAGIPTESTPQMSRMTGFLPPSQGSYVYTPHPKSGQLFYVSTISDASPDLQPATVQTPETITKTNIGRNSSPFSQLIPGSLTLNSSTEENRSMPRTEENGDKLSLNAKRFVSHRQRYDLLNSPEMLEDEPRESHNLKERRRRARIKEACDLMRTIIPGMSEKTDKATVFEFGARYIHFLKTYTGSKYDKDFLIKYSPY</sequence>
<dbReference type="GO" id="GO:0046983">
    <property type="term" value="F:protein dimerization activity"/>
    <property type="evidence" value="ECO:0007669"/>
    <property type="project" value="InterPro"/>
</dbReference>
<evidence type="ECO:0000259" key="10">
    <source>
        <dbReference type="PROSITE" id="PS50888"/>
    </source>
</evidence>
<dbReference type="SUPFAM" id="SSF47459">
    <property type="entry name" value="HLH, helix-loop-helix DNA-binding domain"/>
    <property type="match status" value="1"/>
</dbReference>
<keyword evidence="12" id="KW-1185">Reference proteome</keyword>
<keyword evidence="6" id="KW-0238">DNA-binding</keyword>
<keyword evidence="2" id="KW-0217">Developmental protein</keyword>
<dbReference type="GO" id="GO:0030154">
    <property type="term" value="P:cell differentiation"/>
    <property type="evidence" value="ECO:0007669"/>
    <property type="project" value="UniProtKB-KW"/>
</dbReference>
<dbReference type="CTD" id="20247985"/>
<feature type="region of interest" description="Disordered" evidence="9">
    <location>
        <begin position="1"/>
        <end position="51"/>
    </location>
</feature>
<dbReference type="PANTHER" id="PTHR15402:SF2">
    <property type="entry name" value="TRANSCRIPTION FACTOR LIKE 5"/>
    <property type="match status" value="1"/>
</dbReference>
<feature type="compositionally biased region" description="Basic and acidic residues" evidence="9">
    <location>
        <begin position="312"/>
        <end position="323"/>
    </location>
</feature>
<dbReference type="AlphaFoldDB" id="V4A1Y0"/>
<keyword evidence="4" id="KW-0744">Spermatogenesis</keyword>
<dbReference type="PANTHER" id="PTHR15402">
    <property type="entry name" value="TRANSCRIPTION FACTOR-LIKE 5 PROTEIN"/>
    <property type="match status" value="1"/>
</dbReference>
<dbReference type="EMBL" id="KB202953">
    <property type="protein sequence ID" value="ESO87311.1"/>
    <property type="molecule type" value="Genomic_DNA"/>
</dbReference>
<evidence type="ECO:0000256" key="8">
    <source>
        <dbReference type="ARBA" id="ARBA00023242"/>
    </source>
</evidence>
<dbReference type="InterPro" id="IPR039583">
    <property type="entry name" value="TCFL5/SOLH1/2"/>
</dbReference>
<dbReference type="Proteomes" id="UP000030746">
    <property type="component" value="Unassembled WGS sequence"/>
</dbReference>
<feature type="compositionally biased region" description="Polar residues" evidence="9">
    <location>
        <begin position="35"/>
        <end position="47"/>
    </location>
</feature>
<evidence type="ECO:0000313" key="11">
    <source>
        <dbReference type="EMBL" id="ESO87311.1"/>
    </source>
</evidence>
<name>V4A1Y0_LOTGI</name>
<dbReference type="OrthoDB" id="690068at2759"/>
<evidence type="ECO:0000256" key="6">
    <source>
        <dbReference type="ARBA" id="ARBA00023125"/>
    </source>
</evidence>
<evidence type="ECO:0000256" key="9">
    <source>
        <dbReference type="SAM" id="MobiDB-lite"/>
    </source>
</evidence>
<dbReference type="PROSITE" id="PS50888">
    <property type="entry name" value="BHLH"/>
    <property type="match status" value="1"/>
</dbReference>
<dbReference type="GO" id="GO:0000978">
    <property type="term" value="F:RNA polymerase II cis-regulatory region sequence-specific DNA binding"/>
    <property type="evidence" value="ECO:0007669"/>
    <property type="project" value="TreeGrafter"/>
</dbReference>
<dbReference type="GO" id="GO:0000981">
    <property type="term" value="F:DNA-binding transcription factor activity, RNA polymerase II-specific"/>
    <property type="evidence" value="ECO:0007669"/>
    <property type="project" value="TreeGrafter"/>
</dbReference>
<gene>
    <name evidence="11" type="ORF">LOTGIDRAFT_229384</name>
</gene>
<keyword evidence="5" id="KW-0805">Transcription regulation</keyword>
<dbReference type="Gene3D" id="4.10.280.10">
    <property type="entry name" value="Helix-loop-helix DNA-binding domain"/>
    <property type="match status" value="1"/>
</dbReference>
<evidence type="ECO:0000256" key="3">
    <source>
        <dbReference type="ARBA" id="ARBA00022782"/>
    </source>
</evidence>
<dbReference type="KEGG" id="lgi:LOTGIDRAFT_229384"/>
<feature type="compositionally biased region" description="Polar residues" evidence="9">
    <location>
        <begin position="163"/>
        <end position="174"/>
    </location>
</feature>
<evidence type="ECO:0000256" key="2">
    <source>
        <dbReference type="ARBA" id="ARBA00022473"/>
    </source>
</evidence>
<dbReference type="GeneID" id="20247985"/>
<feature type="compositionally biased region" description="Polar residues" evidence="9">
    <location>
        <begin position="14"/>
        <end position="23"/>
    </location>
</feature>
<dbReference type="GO" id="GO:0005634">
    <property type="term" value="C:nucleus"/>
    <property type="evidence" value="ECO:0007669"/>
    <property type="project" value="UniProtKB-SubCell"/>
</dbReference>
<organism evidence="11 12">
    <name type="scientific">Lottia gigantea</name>
    <name type="common">Giant owl limpet</name>
    <dbReference type="NCBI Taxonomy" id="225164"/>
    <lineage>
        <taxon>Eukaryota</taxon>
        <taxon>Metazoa</taxon>
        <taxon>Spiralia</taxon>
        <taxon>Lophotrochozoa</taxon>
        <taxon>Mollusca</taxon>
        <taxon>Gastropoda</taxon>
        <taxon>Patellogastropoda</taxon>
        <taxon>Lottioidea</taxon>
        <taxon>Lottiidae</taxon>
        <taxon>Lottia</taxon>
    </lineage>
</organism>
<reference evidence="11 12" key="1">
    <citation type="journal article" date="2013" name="Nature">
        <title>Insights into bilaterian evolution from three spiralian genomes.</title>
        <authorList>
            <person name="Simakov O."/>
            <person name="Marletaz F."/>
            <person name="Cho S.J."/>
            <person name="Edsinger-Gonzales E."/>
            <person name="Havlak P."/>
            <person name="Hellsten U."/>
            <person name="Kuo D.H."/>
            <person name="Larsson T."/>
            <person name="Lv J."/>
            <person name="Arendt D."/>
            <person name="Savage R."/>
            <person name="Osoegawa K."/>
            <person name="de Jong P."/>
            <person name="Grimwood J."/>
            <person name="Chapman J.A."/>
            <person name="Shapiro H."/>
            <person name="Aerts A."/>
            <person name="Otillar R.P."/>
            <person name="Terry A.Y."/>
            <person name="Boore J.L."/>
            <person name="Grigoriev I.V."/>
            <person name="Lindberg D.R."/>
            <person name="Seaver E.C."/>
            <person name="Weisblat D.A."/>
            <person name="Putnam N.H."/>
            <person name="Rokhsar D.S."/>
        </authorList>
    </citation>
    <scope>NUCLEOTIDE SEQUENCE [LARGE SCALE GENOMIC DNA]</scope>
</reference>
<keyword evidence="8" id="KW-0539">Nucleus</keyword>
<dbReference type="Pfam" id="PF00010">
    <property type="entry name" value="HLH"/>
    <property type="match status" value="1"/>
</dbReference>